<evidence type="ECO:0000256" key="2">
    <source>
        <dbReference type="ARBA" id="ARBA00023015"/>
    </source>
</evidence>
<comment type="caution">
    <text evidence="6">The sequence shown here is derived from an EMBL/GenBank/DDBJ whole genome shotgun (WGS) entry which is preliminary data.</text>
</comment>
<evidence type="ECO:0000259" key="5">
    <source>
        <dbReference type="PROSITE" id="PS50931"/>
    </source>
</evidence>
<feature type="domain" description="HTH lysR-type" evidence="5">
    <location>
        <begin position="1"/>
        <end position="58"/>
    </location>
</feature>
<sequence>MELRQLEYFVAVTEEASFTKAAARLHVAQPGVSAQIRQLEREFGQPLLDRSGRTVRLTEVGAAVLPYARAALAAVEGAKLSVDELTGLLRGHVTIGTIDWIASLDLPGLLAGFHRDHPDVEITVLQDESAALADGLVTGSTDLAFLSLGTEPPPGIAVQAVIEEDLFAAVSRDHPLAGRASVTLRTLAEQRLVSLPKGTGLRAVLDEACAAAGLRPRIAFEAGEPPVLAQLAAHGLGVAVLPESATAIRAGELASMPIVRPRLRGRIALAWRAEGPRGPAARALIARARAALPSLG</sequence>
<dbReference type="Gene3D" id="1.10.10.10">
    <property type="entry name" value="Winged helix-like DNA-binding domain superfamily/Winged helix DNA-binding domain"/>
    <property type="match status" value="1"/>
</dbReference>
<dbReference type="InterPro" id="IPR036390">
    <property type="entry name" value="WH_DNA-bd_sf"/>
</dbReference>
<comment type="similarity">
    <text evidence="1">Belongs to the LysR transcriptional regulatory family.</text>
</comment>
<dbReference type="CDD" id="cd08436">
    <property type="entry name" value="PBP2_LTTR_like_3"/>
    <property type="match status" value="1"/>
</dbReference>
<dbReference type="InterPro" id="IPR000847">
    <property type="entry name" value="LysR_HTH_N"/>
</dbReference>
<dbReference type="EMBL" id="BAAAMR010000195">
    <property type="protein sequence ID" value="GAA2170385.1"/>
    <property type="molecule type" value="Genomic_DNA"/>
</dbReference>
<dbReference type="PANTHER" id="PTHR30419">
    <property type="entry name" value="HTH-TYPE TRANSCRIPTIONAL REGULATOR YBHD"/>
    <property type="match status" value="1"/>
</dbReference>
<keyword evidence="2" id="KW-0805">Transcription regulation</keyword>
<protein>
    <submittedName>
        <fullName evidence="6">LysR substrate-binding domain-containing protein</fullName>
    </submittedName>
</protein>
<accession>A0ABN3AIS1</accession>
<dbReference type="InterPro" id="IPR050950">
    <property type="entry name" value="HTH-type_LysR_regulators"/>
</dbReference>
<dbReference type="PRINTS" id="PR00039">
    <property type="entry name" value="HTHLYSR"/>
</dbReference>
<evidence type="ECO:0000313" key="7">
    <source>
        <dbReference type="Proteomes" id="UP001501020"/>
    </source>
</evidence>
<dbReference type="SUPFAM" id="SSF46785">
    <property type="entry name" value="Winged helix' DNA-binding domain"/>
    <property type="match status" value="1"/>
</dbReference>
<dbReference type="Proteomes" id="UP001501020">
    <property type="component" value="Unassembled WGS sequence"/>
</dbReference>
<evidence type="ECO:0000313" key="6">
    <source>
        <dbReference type="EMBL" id="GAA2170385.1"/>
    </source>
</evidence>
<gene>
    <name evidence="6" type="ORF">GCM10009727_94620</name>
</gene>
<dbReference type="Gene3D" id="3.40.190.290">
    <property type="match status" value="1"/>
</dbReference>
<keyword evidence="4" id="KW-0804">Transcription</keyword>
<dbReference type="SUPFAM" id="SSF53850">
    <property type="entry name" value="Periplasmic binding protein-like II"/>
    <property type="match status" value="1"/>
</dbReference>
<dbReference type="Pfam" id="PF03466">
    <property type="entry name" value="LysR_substrate"/>
    <property type="match status" value="1"/>
</dbReference>
<organism evidence="6 7">
    <name type="scientific">Actinomadura napierensis</name>
    <dbReference type="NCBI Taxonomy" id="267854"/>
    <lineage>
        <taxon>Bacteria</taxon>
        <taxon>Bacillati</taxon>
        <taxon>Actinomycetota</taxon>
        <taxon>Actinomycetes</taxon>
        <taxon>Streptosporangiales</taxon>
        <taxon>Thermomonosporaceae</taxon>
        <taxon>Actinomadura</taxon>
    </lineage>
</organism>
<name>A0ABN3AIS1_9ACTN</name>
<dbReference type="InterPro" id="IPR005119">
    <property type="entry name" value="LysR_subst-bd"/>
</dbReference>
<dbReference type="PROSITE" id="PS50931">
    <property type="entry name" value="HTH_LYSR"/>
    <property type="match status" value="1"/>
</dbReference>
<keyword evidence="3" id="KW-0238">DNA-binding</keyword>
<dbReference type="InterPro" id="IPR036388">
    <property type="entry name" value="WH-like_DNA-bd_sf"/>
</dbReference>
<evidence type="ECO:0000256" key="4">
    <source>
        <dbReference type="ARBA" id="ARBA00023163"/>
    </source>
</evidence>
<dbReference type="RefSeq" id="WP_344284580.1">
    <property type="nucleotide sequence ID" value="NZ_BAAAMR010000195.1"/>
</dbReference>
<reference evidence="6 7" key="1">
    <citation type="journal article" date="2019" name="Int. J. Syst. Evol. Microbiol.">
        <title>The Global Catalogue of Microorganisms (GCM) 10K type strain sequencing project: providing services to taxonomists for standard genome sequencing and annotation.</title>
        <authorList>
            <consortium name="The Broad Institute Genomics Platform"/>
            <consortium name="The Broad Institute Genome Sequencing Center for Infectious Disease"/>
            <person name="Wu L."/>
            <person name="Ma J."/>
        </authorList>
    </citation>
    <scope>NUCLEOTIDE SEQUENCE [LARGE SCALE GENOMIC DNA]</scope>
    <source>
        <strain evidence="6 7">JCM 13850</strain>
    </source>
</reference>
<dbReference type="Pfam" id="PF00126">
    <property type="entry name" value="HTH_1"/>
    <property type="match status" value="1"/>
</dbReference>
<keyword evidence="7" id="KW-1185">Reference proteome</keyword>
<proteinExistence type="inferred from homology"/>
<evidence type="ECO:0000256" key="3">
    <source>
        <dbReference type="ARBA" id="ARBA00023125"/>
    </source>
</evidence>
<evidence type="ECO:0000256" key="1">
    <source>
        <dbReference type="ARBA" id="ARBA00009437"/>
    </source>
</evidence>